<name>A0A942DXB4_9HYPH</name>
<reference evidence="1" key="1">
    <citation type="submission" date="2021-04" db="EMBL/GenBank/DDBJ databases">
        <title>Pseudaminobacter soli sp. nov., isolated from paddy soil contaminated by heavy metals.</title>
        <authorList>
            <person name="Zhang K."/>
        </authorList>
    </citation>
    <scope>NUCLEOTIDE SEQUENCE</scope>
    <source>
        <strain evidence="1">19-2017</strain>
    </source>
</reference>
<evidence type="ECO:0000313" key="2">
    <source>
        <dbReference type="Proteomes" id="UP000680348"/>
    </source>
</evidence>
<comment type="caution">
    <text evidence="1">The sequence shown here is derived from an EMBL/GenBank/DDBJ whole genome shotgun (WGS) entry which is preliminary data.</text>
</comment>
<dbReference type="NCBIfam" id="TIGR04474">
    <property type="entry name" value="tcm_partner"/>
    <property type="match status" value="1"/>
</dbReference>
<proteinExistence type="predicted"/>
<organism evidence="1 2">
    <name type="scientific">Pseudaminobacter soli</name>
    <name type="common">ex Zhang et al. 2022</name>
    <dbReference type="NCBI Taxonomy" id="2831468"/>
    <lineage>
        <taxon>Bacteria</taxon>
        <taxon>Pseudomonadati</taxon>
        <taxon>Pseudomonadota</taxon>
        <taxon>Alphaproteobacteria</taxon>
        <taxon>Hyphomicrobiales</taxon>
        <taxon>Phyllobacteriaceae</taxon>
        <taxon>Pseudaminobacter</taxon>
    </lineage>
</organism>
<protein>
    <submittedName>
        <fullName evidence="1">Three-Cys-motif partner protein TcmP</fullName>
    </submittedName>
</protein>
<dbReference type="InterPro" id="IPR031009">
    <property type="entry name" value="Tcm_partner"/>
</dbReference>
<dbReference type="AlphaFoldDB" id="A0A942DXB4"/>
<accession>A0A942DXB4</accession>
<gene>
    <name evidence="1" type="ORF">KEU06_00210</name>
</gene>
<sequence length="273" mass="30597">MGSLIAGDDGLPAEEVGGWAVEKHNLLRRYIDISRAVRRRWIGPTNAGATYIDLFCGPGRARVRKTGEWIDGSCVAAWKKSVEGGAPFSTVFIADADNEKLEHAAERLRRLKAPVVPVHGKAVDTVKQIAARLHPNGLHFAFIDPFNLGAFDFEVMRTLSRLRRIDMMVHVSKMDLQRNLGFNVAMQQSAFETFAPGWRASVNLKQSQPNIRRDVFEYWRNLVANLGIDASADMRLITGDRSQPLYWLLLVAKHDLAHRFWASATETAQGSLF</sequence>
<dbReference type="EMBL" id="JAGWCR010000001">
    <property type="protein sequence ID" value="MBS3647048.1"/>
    <property type="molecule type" value="Genomic_DNA"/>
</dbReference>
<evidence type="ECO:0000313" key="1">
    <source>
        <dbReference type="EMBL" id="MBS3647048.1"/>
    </source>
</evidence>
<keyword evidence="2" id="KW-1185">Reference proteome</keyword>
<dbReference type="Proteomes" id="UP000680348">
    <property type="component" value="Unassembled WGS sequence"/>
</dbReference>